<proteinExistence type="inferred from homology"/>
<evidence type="ECO:0000256" key="3">
    <source>
        <dbReference type="ARBA" id="ARBA00009085"/>
    </source>
</evidence>
<dbReference type="Pfam" id="PF12436">
    <property type="entry name" value="USP7_ICP0_bdg"/>
    <property type="match status" value="2"/>
</dbReference>
<evidence type="ECO:0000256" key="8">
    <source>
        <dbReference type="ARBA" id="ARBA00022807"/>
    </source>
</evidence>
<evidence type="ECO:0000313" key="13">
    <source>
        <dbReference type="Proteomes" id="UP000279259"/>
    </source>
</evidence>
<dbReference type="InterPro" id="IPR002083">
    <property type="entry name" value="MATH/TRAF_dom"/>
</dbReference>
<dbReference type="InterPro" id="IPR050164">
    <property type="entry name" value="Peptidase_C19"/>
</dbReference>
<dbReference type="SMART" id="SM00061">
    <property type="entry name" value="MATH"/>
    <property type="match status" value="1"/>
</dbReference>
<feature type="domain" description="USP" evidence="11">
    <location>
        <begin position="207"/>
        <end position="526"/>
    </location>
</feature>
<dbReference type="PROSITE" id="PS50235">
    <property type="entry name" value="USP_3"/>
    <property type="match status" value="1"/>
</dbReference>
<name>A0A427YUG0_9TREE</name>
<protein>
    <recommendedName>
        <fullName evidence="4">ubiquitinyl hydrolase 1</fullName>
        <ecNumber evidence="4">3.4.19.12</ecNumber>
    </recommendedName>
</protein>
<dbReference type="CDD" id="cd03775">
    <property type="entry name" value="MATH_Ubp21p"/>
    <property type="match status" value="1"/>
</dbReference>
<dbReference type="GO" id="GO:0005829">
    <property type="term" value="C:cytosol"/>
    <property type="evidence" value="ECO:0007669"/>
    <property type="project" value="TreeGrafter"/>
</dbReference>
<dbReference type="PROSITE" id="PS00972">
    <property type="entry name" value="USP_1"/>
    <property type="match status" value="1"/>
</dbReference>
<evidence type="ECO:0000256" key="2">
    <source>
        <dbReference type="ARBA" id="ARBA00004123"/>
    </source>
</evidence>
<keyword evidence="9" id="KW-0539">Nucleus</keyword>
<dbReference type="SUPFAM" id="SSF49599">
    <property type="entry name" value="TRAF domain-like"/>
    <property type="match status" value="1"/>
</dbReference>
<dbReference type="Pfam" id="PF22486">
    <property type="entry name" value="MATH_2"/>
    <property type="match status" value="1"/>
</dbReference>
<dbReference type="PANTHER" id="PTHR24006">
    <property type="entry name" value="UBIQUITIN CARBOXYL-TERMINAL HYDROLASE"/>
    <property type="match status" value="1"/>
</dbReference>
<dbReference type="GO" id="GO:0005634">
    <property type="term" value="C:nucleus"/>
    <property type="evidence" value="ECO:0007669"/>
    <property type="project" value="UniProtKB-SubCell"/>
</dbReference>
<evidence type="ECO:0000256" key="1">
    <source>
        <dbReference type="ARBA" id="ARBA00000707"/>
    </source>
</evidence>
<dbReference type="CDD" id="cd02659">
    <property type="entry name" value="peptidase_C19C"/>
    <property type="match status" value="1"/>
</dbReference>
<dbReference type="InterPro" id="IPR018200">
    <property type="entry name" value="USP_CS"/>
</dbReference>
<dbReference type="Gene3D" id="2.60.210.10">
    <property type="entry name" value="Apoptosis, Tumor Necrosis Factor Receptor Associated Protein 2, Chain A"/>
    <property type="match status" value="1"/>
</dbReference>
<comment type="subcellular location">
    <subcellularLocation>
        <location evidence="2">Nucleus</location>
    </subcellularLocation>
</comment>
<dbReference type="EC" id="3.4.19.12" evidence="4"/>
<dbReference type="PROSITE" id="PS00973">
    <property type="entry name" value="USP_2"/>
    <property type="match status" value="1"/>
</dbReference>
<organism evidence="12 13">
    <name type="scientific">Saitozyma podzolica</name>
    <dbReference type="NCBI Taxonomy" id="1890683"/>
    <lineage>
        <taxon>Eukaryota</taxon>
        <taxon>Fungi</taxon>
        <taxon>Dikarya</taxon>
        <taxon>Basidiomycota</taxon>
        <taxon>Agaricomycotina</taxon>
        <taxon>Tremellomycetes</taxon>
        <taxon>Tremellales</taxon>
        <taxon>Trimorphomycetaceae</taxon>
        <taxon>Saitozyma</taxon>
    </lineage>
</organism>
<evidence type="ECO:0000256" key="7">
    <source>
        <dbReference type="ARBA" id="ARBA00022801"/>
    </source>
</evidence>
<evidence type="ECO:0000256" key="5">
    <source>
        <dbReference type="ARBA" id="ARBA00022670"/>
    </source>
</evidence>
<dbReference type="InterPro" id="IPR038765">
    <property type="entry name" value="Papain-like_cys_pep_sf"/>
</dbReference>
<dbReference type="Gene3D" id="3.90.70.10">
    <property type="entry name" value="Cysteine proteinases"/>
    <property type="match status" value="1"/>
</dbReference>
<evidence type="ECO:0000259" key="10">
    <source>
        <dbReference type="PROSITE" id="PS50144"/>
    </source>
</evidence>
<dbReference type="FunFam" id="2.60.210.10:FF:000011">
    <property type="entry name" value="Ubiquitin carboxyl-terminal hydrolase 7"/>
    <property type="match status" value="1"/>
</dbReference>
<dbReference type="SUPFAM" id="SSF54001">
    <property type="entry name" value="Cysteine proteinases"/>
    <property type="match status" value="1"/>
</dbReference>
<keyword evidence="13" id="KW-1185">Reference proteome</keyword>
<dbReference type="InterPro" id="IPR001394">
    <property type="entry name" value="Peptidase_C19_UCH"/>
</dbReference>
<reference evidence="12 13" key="1">
    <citation type="submission" date="2018-11" db="EMBL/GenBank/DDBJ databases">
        <title>Genome sequence of Saitozyma podzolica DSM 27192.</title>
        <authorList>
            <person name="Aliyu H."/>
            <person name="Gorte O."/>
            <person name="Ochsenreither K."/>
        </authorList>
    </citation>
    <scope>NUCLEOTIDE SEQUENCE [LARGE SCALE GENOMIC DNA]</scope>
    <source>
        <strain evidence="12 13">DSM 27192</strain>
    </source>
</reference>
<dbReference type="InterPro" id="IPR008974">
    <property type="entry name" value="TRAF-like"/>
</dbReference>
<dbReference type="GO" id="GO:0004843">
    <property type="term" value="F:cysteine-type deubiquitinase activity"/>
    <property type="evidence" value="ECO:0007669"/>
    <property type="project" value="UniProtKB-EC"/>
</dbReference>
<dbReference type="EMBL" id="RSCD01000002">
    <property type="protein sequence ID" value="RSH94631.1"/>
    <property type="molecule type" value="Genomic_DNA"/>
</dbReference>
<keyword evidence="6" id="KW-0833">Ubl conjugation pathway</keyword>
<gene>
    <name evidence="12" type="ORF">EHS25_004435</name>
</gene>
<feature type="domain" description="MATH" evidence="10">
    <location>
        <begin position="47"/>
        <end position="181"/>
    </location>
</feature>
<dbReference type="FunFam" id="3.10.20.90:FF:000236">
    <property type="entry name" value="Ubiquitin carboxyl-terminal hydrolase 7, variant"/>
    <property type="match status" value="1"/>
</dbReference>
<dbReference type="Pfam" id="PF14533">
    <property type="entry name" value="USP7_C2"/>
    <property type="match status" value="1"/>
</dbReference>
<comment type="catalytic activity">
    <reaction evidence="1">
        <text>Thiol-dependent hydrolysis of ester, thioester, amide, peptide and isopeptide bonds formed by the C-terminal Gly of ubiquitin (a 76-residue protein attached to proteins as an intracellular targeting signal).</text>
        <dbReference type="EC" id="3.4.19.12"/>
    </reaction>
</comment>
<sequence length="1072" mass="123027">MQNNEVTDIIIDDSPAPMEVEELPNVHDYEAYAAKAMPDLGLEIEDFQAQTWRIEHWSQQPKRLVGPEFSCGGHKWRILLFPQGNANGQPNDMVSVYLDYANPKTAPEGWHACAQFCLAISNPSDPTIQTSSHAHHRFVAEECDWGFTRFVDLRKLYTPDTASGKTRPTIENDEVEITAFVRVLKDPTGVLWHNFVNYDSKKETGHVGLKNQGATCYMNSLLQSLYCTNYFRKAVYQIPTDGDVPSESLSLALQRVFYHLQTSSQPVGTTELTKSFGWKSLDAFMQHDVQEFSRILQDKLEMRMKGTPAEGAIPKLFKGQMKNYIKCINVNFESSVVEDFYDIQLTIKGLKNLRESFKEYVSVETLDGENKYQAEGLGLQAAKKGVIFQSFPPVLHLQLRRFEYDVEKDALVKINDRHEFPFSIDLEEFLDESADRSVSHNYKLHGVLVHSGDLHGGHYFALIKPEKDGRWFKFDDDRVTPVTDKEVLEDNYGGDMLNGLIPPQQRTQARTLKKFTNAYMLVYVRESDLDWVLSPFTETDTPSHLKQRLDAEREQLEAKRREKDEQHLYLTAKVITDDHFARHQGFDLASFDDKNLPATELPTFRVLKSETFATFKQRIATYFKLSDRDFRLWVLVNRQNKTIRPDVPIHDSDSNHTMEHIRNNMAARASDLRLYLDLNTDHAKFNTELVGIIQEKMGWPASTPIKLFEEIKAGMIEGMKIKQTFMQNEIQDGDIIAYQVEMTEKEVQDLEAQNLYSSVPQFYDFLQNRVLVQFKPRFEDTTGRAPDFDLMLSKKMTYDVMAHKVGDYLKHDPLKLRFTSANPQSQTPKAIIKRALNQSVADITGTNYYAQHPNVVVYYELLDISIIELETKKSLKVVWTGRNNKEESTHPFLLPKTSTFNDVSDNLSKIVKMPPGGSGRIRIFDISSSGRSQREYTGSEMIGNLQEPAELFAEEIPLEELNAGEDTKIVSLFHYSKDPARTHGVPCKFVVIENEPFSETKTRLQQRLGVADKDFARYRFALVSSTMFKQPSPIEDDDVLYDHKWTHEDALGLDHPDRRPNKVSAEKGIVMR</sequence>
<comment type="similarity">
    <text evidence="3">Belongs to the peptidase C19 family.</text>
</comment>
<comment type="caution">
    <text evidence="12">The sequence shown here is derived from an EMBL/GenBank/DDBJ whole genome shotgun (WGS) entry which is preliminary data.</text>
</comment>
<accession>A0A427YUG0</accession>
<dbReference type="InterPro" id="IPR028889">
    <property type="entry name" value="USP"/>
</dbReference>
<dbReference type="FunFam" id="3.90.70.10:FF:000005">
    <property type="entry name" value="Ubiquitin carboxyl-terminal hydrolase 7"/>
    <property type="match status" value="1"/>
</dbReference>
<dbReference type="STRING" id="1890683.A0A427YUG0"/>
<keyword evidence="8" id="KW-0788">Thiol protease</keyword>
<dbReference type="GO" id="GO:0140492">
    <property type="term" value="F:metal-dependent deubiquitinase activity"/>
    <property type="evidence" value="ECO:0007669"/>
    <property type="project" value="UniProtKB-ARBA"/>
</dbReference>
<evidence type="ECO:0000256" key="6">
    <source>
        <dbReference type="ARBA" id="ARBA00022786"/>
    </source>
</evidence>
<dbReference type="InterPro" id="IPR024729">
    <property type="entry name" value="USP7_ICP0-binding_dom"/>
</dbReference>
<keyword evidence="5" id="KW-0645">Protease</keyword>
<dbReference type="GO" id="GO:0016579">
    <property type="term" value="P:protein deubiquitination"/>
    <property type="evidence" value="ECO:0007669"/>
    <property type="project" value="InterPro"/>
</dbReference>
<dbReference type="PANTHER" id="PTHR24006:SF644">
    <property type="entry name" value="UBIQUITIN CARBOXYL-TERMINAL HYDROLASE 7"/>
    <property type="match status" value="1"/>
</dbReference>
<dbReference type="Proteomes" id="UP000279259">
    <property type="component" value="Unassembled WGS sequence"/>
</dbReference>
<evidence type="ECO:0000313" key="12">
    <source>
        <dbReference type="EMBL" id="RSH94631.1"/>
    </source>
</evidence>
<dbReference type="OrthoDB" id="289038at2759"/>
<dbReference type="GO" id="GO:0031647">
    <property type="term" value="P:regulation of protein stability"/>
    <property type="evidence" value="ECO:0007669"/>
    <property type="project" value="TreeGrafter"/>
</dbReference>
<dbReference type="InterPro" id="IPR029346">
    <property type="entry name" value="USP_C"/>
</dbReference>
<evidence type="ECO:0000256" key="9">
    <source>
        <dbReference type="ARBA" id="ARBA00023242"/>
    </source>
</evidence>
<dbReference type="AlphaFoldDB" id="A0A427YUG0"/>
<dbReference type="GO" id="GO:0006508">
    <property type="term" value="P:proteolysis"/>
    <property type="evidence" value="ECO:0007669"/>
    <property type="project" value="UniProtKB-KW"/>
</dbReference>
<evidence type="ECO:0000259" key="11">
    <source>
        <dbReference type="PROSITE" id="PS50235"/>
    </source>
</evidence>
<dbReference type="PROSITE" id="PS50144">
    <property type="entry name" value="MATH"/>
    <property type="match status" value="1"/>
</dbReference>
<keyword evidence="7" id="KW-0378">Hydrolase</keyword>
<dbReference type="Pfam" id="PF00443">
    <property type="entry name" value="UCH"/>
    <property type="match status" value="1"/>
</dbReference>
<evidence type="ECO:0000256" key="4">
    <source>
        <dbReference type="ARBA" id="ARBA00012759"/>
    </source>
</evidence>
<dbReference type="Gene3D" id="3.10.20.90">
    <property type="entry name" value="Phosphatidylinositol 3-kinase Catalytic Subunit, Chain A, domain 1"/>
    <property type="match status" value="2"/>
</dbReference>